<keyword evidence="6" id="KW-0347">Helicase</keyword>
<dbReference type="GO" id="GO:0005524">
    <property type="term" value="F:ATP binding"/>
    <property type="evidence" value="ECO:0007669"/>
    <property type="project" value="UniProtKB-KW"/>
</dbReference>
<protein>
    <submittedName>
        <fullName evidence="6">RecD-like DNA helicase YrrC</fullName>
    </submittedName>
</protein>
<dbReference type="GO" id="GO:0006310">
    <property type="term" value="P:DNA recombination"/>
    <property type="evidence" value="ECO:0007669"/>
    <property type="project" value="TreeGrafter"/>
</dbReference>
<comment type="caution">
    <text evidence="6">The sequence shown here is derived from an EMBL/GenBank/DDBJ whole genome shotgun (WGS) entry which is preliminary data.</text>
</comment>
<dbReference type="Pfam" id="PF13538">
    <property type="entry name" value="UvrD_C_2"/>
    <property type="match status" value="1"/>
</dbReference>
<keyword evidence="1" id="KW-0547">Nucleotide-binding</keyword>
<gene>
    <name evidence="6" type="ORF">Salmuc_01732</name>
</gene>
<dbReference type="Pfam" id="PF18335">
    <property type="entry name" value="SH3_13"/>
    <property type="match status" value="1"/>
</dbReference>
<feature type="domain" description="ATP-dependent RecD2 DNA helicase-like helix-hairpin-helix" evidence="4">
    <location>
        <begin position="146"/>
        <end position="229"/>
    </location>
</feature>
<evidence type="ECO:0000313" key="6">
    <source>
        <dbReference type="EMBL" id="EPX83957.1"/>
    </source>
</evidence>
<evidence type="ECO:0000313" key="7">
    <source>
        <dbReference type="Proteomes" id="UP000015347"/>
    </source>
</evidence>
<dbReference type="Gene3D" id="2.30.30.940">
    <property type="match status" value="1"/>
</dbReference>
<keyword evidence="6" id="KW-0378">Hydrolase</keyword>
<reference evidence="7" key="1">
    <citation type="journal article" date="2014" name="Stand. Genomic Sci.">
        <title>Genome sequence of the exopolysaccharide-producing Salipiger mucosus type strain (DSM 16094(T)), a moderately halophilic member of the Roseobacter clade.</title>
        <authorList>
            <person name="Riedel T."/>
            <person name="Spring S."/>
            <person name="Fiebig A."/>
            <person name="Petersen J."/>
            <person name="Kyrpides N.C."/>
            <person name="Goker M."/>
            <person name="Klenk H.P."/>
        </authorList>
    </citation>
    <scope>NUCLEOTIDE SEQUENCE [LARGE SCALE GENOMIC DNA]</scope>
    <source>
        <strain evidence="7">DSM 16094</strain>
    </source>
</reference>
<dbReference type="GO" id="GO:0017116">
    <property type="term" value="F:single-stranded DNA helicase activity"/>
    <property type="evidence" value="ECO:0007669"/>
    <property type="project" value="TreeGrafter"/>
</dbReference>
<accession>S9QWJ1</accession>
<evidence type="ECO:0000256" key="1">
    <source>
        <dbReference type="ARBA" id="ARBA00022741"/>
    </source>
</evidence>
<dbReference type="CDD" id="cd18809">
    <property type="entry name" value="SF1_C_RecD"/>
    <property type="match status" value="1"/>
</dbReference>
<dbReference type="AlphaFoldDB" id="S9QWJ1"/>
<evidence type="ECO:0000259" key="5">
    <source>
        <dbReference type="Pfam" id="PF18335"/>
    </source>
</evidence>
<dbReference type="Gene3D" id="1.10.10.2220">
    <property type="match status" value="1"/>
</dbReference>
<organism evidence="6 7">
    <name type="scientific">Salipiger mucosus DSM 16094</name>
    <dbReference type="NCBI Taxonomy" id="1123237"/>
    <lineage>
        <taxon>Bacteria</taxon>
        <taxon>Pseudomonadati</taxon>
        <taxon>Pseudomonadota</taxon>
        <taxon>Alphaproteobacteria</taxon>
        <taxon>Rhodobacterales</taxon>
        <taxon>Roseobacteraceae</taxon>
        <taxon>Salipiger</taxon>
    </lineage>
</organism>
<dbReference type="Pfam" id="PF13604">
    <property type="entry name" value="AAA_30"/>
    <property type="match status" value="1"/>
</dbReference>
<dbReference type="CDD" id="cd17933">
    <property type="entry name" value="DEXSc_RecD-like"/>
    <property type="match status" value="1"/>
</dbReference>
<evidence type="ECO:0000259" key="4">
    <source>
        <dbReference type="Pfam" id="PF14490"/>
    </source>
</evidence>
<sequence length="853" mass="94070">MEHYRGIIEKIIFQKSDGGTSFYILAVRSQENGRISVKGSAPTPLREEMKVTFSGEMSEYEGRPQVDAIRVSPDVPITARGARGWVMTEPVDDFGPKSAQKVIDAYPDTLHEVLTDVEAIVSAGIRKTVADDLASAWGSLTIPNDILEMFGVEGVPHSVIKKIFDEYGASLTKQLERDPWAIARHVSGVGFKMMDAIAQSLGADMEADERYLAMLDYVMSAELANAGHTQVKRAYIVARARSLGFTDGERVEKAIDAALGEGGPLVLDTETDRISHRTLYQDEQAIRKNIQRLMKASRAHDTDREEYLARIKKAEEDLGITLDQSQRDAALKSLENGVSIITGGPGTGKSTTQAVILKALGMDKGETVDLTAPTGRAAKRLGEATNSEGMTIHRLLAYDPIEGGFVHCQSNPLEATTIIADEYSMVDTHICRSLLDAVADRARVIIVGDDNQLPSVGQGQVLADLIRSEVVPLSRLEVVHRQAEQSGIITAAHAILKGEMPEFNDRDTFFWDADTTEAIHEKIIALYDMLAERGIADPNDIMVLSPQRKGENGSNRLNEVIKDHLNPADPEDPDHTLVANKTEWSVGDRVMQYKNCYDKEVFNGEIGTIVAVAPGVKSSNRLWVQYPERTESIEYKDGEFRQLGHAWASTIHKVQGSEAPVTLILTTKAHEFMLERCLVYTGETRPKEECHFIGQKGALKTAIAKTRASLRRAGLMAGLRADAGLEPILWKNTRSQAQNIDCRTRGVRLSCQAFRGCCGAGRILASLRRFWAVAARRNSSFAPRGPRNRSLFRPRIRLRWAKSISTFFLSFIEITYCSVLAISRATSRASSCSSRVILRASAFGQHFAFDGHA</sequence>
<dbReference type="Gene3D" id="3.40.50.300">
    <property type="entry name" value="P-loop containing nucleotide triphosphate hydrolases"/>
    <property type="match status" value="2"/>
</dbReference>
<evidence type="ECO:0000256" key="2">
    <source>
        <dbReference type="ARBA" id="ARBA00022840"/>
    </source>
</evidence>
<dbReference type="InterPro" id="IPR050534">
    <property type="entry name" value="Coronavir_polyprotein_1ab"/>
</dbReference>
<evidence type="ECO:0000259" key="3">
    <source>
        <dbReference type="Pfam" id="PF13538"/>
    </source>
</evidence>
<dbReference type="eggNOG" id="COG0507">
    <property type="taxonomic scope" value="Bacteria"/>
</dbReference>
<dbReference type="Proteomes" id="UP000015347">
    <property type="component" value="Unassembled WGS sequence"/>
</dbReference>
<dbReference type="HOGENOM" id="CLU_007524_0_2_5"/>
<keyword evidence="2" id="KW-0067">ATP-binding</keyword>
<proteinExistence type="predicted"/>
<dbReference type="EMBL" id="APVH01000013">
    <property type="protein sequence ID" value="EPX83957.1"/>
    <property type="molecule type" value="Genomic_DNA"/>
</dbReference>
<dbReference type="OrthoDB" id="1826980at2"/>
<dbReference type="InterPro" id="IPR027785">
    <property type="entry name" value="UvrD-like_helicase_C"/>
</dbReference>
<dbReference type="STRING" id="1123237.Salmuc_01732"/>
<dbReference type="PANTHER" id="PTHR43788:SF6">
    <property type="entry name" value="DNA HELICASE B"/>
    <property type="match status" value="1"/>
</dbReference>
<name>S9QWJ1_9RHOB</name>
<dbReference type="PANTHER" id="PTHR43788">
    <property type="entry name" value="DNA2/NAM7 HELICASE FAMILY MEMBER"/>
    <property type="match status" value="1"/>
</dbReference>
<dbReference type="GO" id="GO:0009338">
    <property type="term" value="C:exodeoxyribonuclease V complex"/>
    <property type="evidence" value="ECO:0007669"/>
    <property type="project" value="TreeGrafter"/>
</dbReference>
<feature type="domain" description="ATP-dependent RecD2 DNA helicase SH3" evidence="5">
    <location>
        <begin position="557"/>
        <end position="626"/>
    </location>
</feature>
<feature type="domain" description="UvrD-like helicase C-terminal" evidence="3">
    <location>
        <begin position="645"/>
        <end position="692"/>
    </location>
</feature>
<dbReference type="Pfam" id="PF14490">
    <property type="entry name" value="HHH_RecD2"/>
    <property type="match status" value="1"/>
</dbReference>
<keyword evidence="7" id="KW-1185">Reference proteome</keyword>
<dbReference type="InterPro" id="IPR029493">
    <property type="entry name" value="RecD2-like_HHH"/>
</dbReference>
<dbReference type="SUPFAM" id="SSF52540">
    <property type="entry name" value="P-loop containing nucleoside triphosphate hydrolases"/>
    <property type="match status" value="2"/>
</dbReference>
<dbReference type="InterPro" id="IPR027417">
    <property type="entry name" value="P-loop_NTPase"/>
</dbReference>
<dbReference type="InterPro" id="IPR041451">
    <property type="entry name" value="RecD2_SH13"/>
</dbReference>